<dbReference type="RefSeq" id="WP_089097346.1">
    <property type="nucleotide sequence ID" value="NZ_NDYL01000001.1"/>
</dbReference>
<dbReference type="AlphaFoldDB" id="A0A226QQZ6"/>
<dbReference type="Pfam" id="PF24875">
    <property type="entry name" value="DUF7736"/>
    <property type="match status" value="1"/>
</dbReference>
<reference evidence="2 3" key="1">
    <citation type="submission" date="2017-04" db="EMBL/GenBank/DDBJ databases">
        <title>The genome sequence of Parageobacillus galactosidasius DSM 18751.</title>
        <authorList>
            <person name="Ramaloko W.T."/>
            <person name="Koen N."/>
            <person name="Polliack S."/>
            <person name="Aliyu H."/>
            <person name="Lebre P."/>
            <person name="Mohr T."/>
            <person name="Oswald F."/>
            <person name="Zwick M."/>
            <person name="Neumann A."/>
            <person name="Syldatk C."/>
            <person name="Cowan D."/>
            <person name="De Maayer P."/>
        </authorList>
    </citation>
    <scope>NUCLEOTIDE SEQUENCE [LARGE SCALE GENOMIC DNA]</scope>
    <source>
        <strain evidence="2 3">DSM 18751</strain>
    </source>
</reference>
<dbReference type="EMBL" id="NDYL01000001">
    <property type="protein sequence ID" value="OXB94891.1"/>
    <property type="molecule type" value="Genomic_DNA"/>
</dbReference>
<name>A0A226QQZ6_9BACL</name>
<evidence type="ECO:0000259" key="1">
    <source>
        <dbReference type="Pfam" id="PF24875"/>
    </source>
</evidence>
<evidence type="ECO:0000313" key="3">
    <source>
        <dbReference type="Proteomes" id="UP000198394"/>
    </source>
</evidence>
<sequence length="117" mass="13556">MAKQFHIGDVLSITTGKLVSLRHMEGIYDILNYMTGDNLFTHQLPRAAEECKPYLLEQFPFLKDITGDDVTVENWKDWLNDKVQKFGETLMVEPLPEGVYEFKNPILEAVEMMNFNV</sequence>
<accession>A0A226QQZ6</accession>
<comment type="caution">
    <text evidence="2">The sequence shown here is derived from an EMBL/GenBank/DDBJ whole genome shotgun (WGS) entry which is preliminary data.</text>
</comment>
<keyword evidence="3" id="KW-1185">Reference proteome</keyword>
<dbReference type="InterPro" id="IPR056638">
    <property type="entry name" value="DUF7736"/>
</dbReference>
<organism evidence="2 3">
    <name type="scientific">Parageobacillus galactosidasius</name>
    <dbReference type="NCBI Taxonomy" id="883812"/>
    <lineage>
        <taxon>Bacteria</taxon>
        <taxon>Bacillati</taxon>
        <taxon>Bacillota</taxon>
        <taxon>Bacilli</taxon>
        <taxon>Bacillales</taxon>
        <taxon>Anoxybacillaceae</taxon>
        <taxon>Parageobacillus</taxon>
    </lineage>
</organism>
<protein>
    <recommendedName>
        <fullName evidence="1">DUF7736 domain-containing protein</fullName>
    </recommendedName>
</protein>
<gene>
    <name evidence="2" type="ORF">B9L23_08495</name>
</gene>
<proteinExistence type="predicted"/>
<evidence type="ECO:0000313" key="2">
    <source>
        <dbReference type="EMBL" id="OXB94891.1"/>
    </source>
</evidence>
<feature type="domain" description="DUF7736" evidence="1">
    <location>
        <begin position="5"/>
        <end position="64"/>
    </location>
</feature>
<dbReference type="Proteomes" id="UP000198394">
    <property type="component" value="Unassembled WGS sequence"/>
</dbReference>